<evidence type="ECO:0000256" key="4">
    <source>
        <dbReference type="HAMAP-Rule" id="MF_03008"/>
    </source>
</evidence>
<evidence type="ECO:0000313" key="7">
    <source>
        <dbReference type="Proteomes" id="UP000683417"/>
    </source>
</evidence>
<evidence type="ECO:0000313" key="6">
    <source>
        <dbReference type="EMBL" id="CAD6500666.1"/>
    </source>
</evidence>
<accession>A0A9W4DJ70</accession>
<feature type="repeat" description="WD" evidence="5">
    <location>
        <begin position="48"/>
        <end position="89"/>
    </location>
</feature>
<evidence type="ECO:0000256" key="2">
    <source>
        <dbReference type="ARBA" id="ARBA00022574"/>
    </source>
</evidence>
<dbReference type="GO" id="GO:0001732">
    <property type="term" value="P:formation of cytoplasmic translation initiation complex"/>
    <property type="evidence" value="ECO:0007669"/>
    <property type="project" value="UniProtKB-UniRule"/>
</dbReference>
<dbReference type="HAMAP" id="MF_03008">
    <property type="entry name" value="eIF3i"/>
    <property type="match status" value="1"/>
</dbReference>
<sequence>MRPTLLQGHERALTQIKYNRDGDIIFSTAKDQHICAWFSHNGERLGTYHGHQGAIWTVDVDPTSTIIASGAADNTVRLWDIKSGKCLKVWDFNTAVKRVEFNEDGSQLLAVTEQRMGFLGTIVVLDIKIDVNAEQSDEKVMTITCEESKATVAGWSYLSKYIIAGHEDGSVSQYHPEVSSIDKLILNEKVHETIITDLQWSTDRTYFITASKDKTSKLINVSNLEVLKVYVADTPLNSASITPKKDFVILGGGQAAMDVTTTSTRQGKFEARFYHKIFEEEIGRVRGHFGPLSYASGGEDGYVRVHQFDKGYFDFSYEVERQARATGQL</sequence>
<dbReference type="Pfam" id="PF24805">
    <property type="entry name" value="EIF3I"/>
    <property type="match status" value="1"/>
</dbReference>
<keyword evidence="4" id="KW-0648">Protein biosynthesis</keyword>
<evidence type="ECO:0000256" key="1">
    <source>
        <dbReference type="ARBA" id="ARBA00022490"/>
    </source>
</evidence>
<comment type="subcellular location">
    <subcellularLocation>
        <location evidence="4">Cytoplasm</location>
    </subcellularLocation>
</comment>
<name>A0A9W4DJ70_BLUGR</name>
<comment type="function">
    <text evidence="4">Component of the eukaryotic translation initiation factor 3 (eIF-3) complex, which is involved in protein synthesis of a specialized repertoire of mRNAs and, together with other initiation factors, stimulates binding of mRNA and methionyl-tRNAi to the 40S ribosome. The eIF-3 complex specifically targets and initiates translation of a subset of mRNAs involved in cell proliferation.</text>
</comment>
<evidence type="ECO:0000256" key="3">
    <source>
        <dbReference type="ARBA" id="ARBA00022737"/>
    </source>
</evidence>
<feature type="repeat" description="WD" evidence="5">
    <location>
        <begin position="188"/>
        <end position="229"/>
    </location>
</feature>
<dbReference type="InterPro" id="IPR001680">
    <property type="entry name" value="WD40_rpt"/>
</dbReference>
<dbReference type="PANTHER" id="PTHR19877:SF1">
    <property type="entry name" value="EUKARYOTIC TRANSLATION INITIATION FACTOR 3 SUBUNIT I"/>
    <property type="match status" value="1"/>
</dbReference>
<dbReference type="PROSITE" id="PS00678">
    <property type="entry name" value="WD_REPEATS_1"/>
    <property type="match status" value="1"/>
</dbReference>
<dbReference type="SMART" id="SM00320">
    <property type="entry name" value="WD40"/>
    <property type="match status" value="5"/>
</dbReference>
<gene>
    <name evidence="4" type="primary">TIF34</name>
    <name evidence="6" type="ORF">BGTH12_LOCUS2024</name>
</gene>
<keyword evidence="2 5" id="KW-0853">WD repeat</keyword>
<feature type="repeat" description="WD" evidence="5">
    <location>
        <begin position="6"/>
        <end position="47"/>
    </location>
</feature>
<dbReference type="GO" id="GO:0033290">
    <property type="term" value="C:eukaryotic 48S preinitiation complex"/>
    <property type="evidence" value="ECO:0007669"/>
    <property type="project" value="UniProtKB-UniRule"/>
</dbReference>
<keyword evidence="4" id="KW-0396">Initiation factor</keyword>
<dbReference type="EMBL" id="CAJHIT010000004">
    <property type="protein sequence ID" value="CAD6500666.1"/>
    <property type="molecule type" value="Genomic_DNA"/>
</dbReference>
<dbReference type="AlphaFoldDB" id="A0A9W4DJ70"/>
<dbReference type="GO" id="GO:0003743">
    <property type="term" value="F:translation initiation factor activity"/>
    <property type="evidence" value="ECO:0007669"/>
    <property type="project" value="UniProtKB-UniRule"/>
</dbReference>
<comment type="subunit">
    <text evidence="4">Component of the eukaryotic translation initiation factor 3 (eIF-3) complex.</text>
</comment>
<keyword evidence="3" id="KW-0677">Repeat</keyword>
<comment type="similarity">
    <text evidence="4">Belongs to the eIF-3 subunit I family.</text>
</comment>
<keyword evidence="1 4" id="KW-0963">Cytoplasm</keyword>
<reference evidence="6" key="1">
    <citation type="submission" date="2020-10" db="EMBL/GenBank/DDBJ databases">
        <authorList>
            <person name="Muller C M."/>
        </authorList>
    </citation>
    <scope>NUCLEOTIDE SEQUENCE</scope>
    <source>
        <strain evidence="6">THUN-12</strain>
    </source>
</reference>
<dbReference type="GO" id="GO:0071541">
    <property type="term" value="C:eukaryotic translation initiation factor 3 complex, eIF3m"/>
    <property type="evidence" value="ECO:0007669"/>
    <property type="project" value="TreeGrafter"/>
</dbReference>
<dbReference type="PANTHER" id="PTHR19877">
    <property type="entry name" value="EUKARYOTIC TRANSLATION INITIATION FACTOR 3 SUBUNIT I"/>
    <property type="match status" value="1"/>
</dbReference>
<dbReference type="InterPro" id="IPR027525">
    <property type="entry name" value="eIF3i"/>
</dbReference>
<dbReference type="Proteomes" id="UP000683417">
    <property type="component" value="Unassembled WGS sequence"/>
</dbReference>
<proteinExistence type="inferred from homology"/>
<dbReference type="GO" id="GO:0003723">
    <property type="term" value="F:RNA binding"/>
    <property type="evidence" value="ECO:0007669"/>
    <property type="project" value="TreeGrafter"/>
</dbReference>
<dbReference type="GO" id="GO:0016282">
    <property type="term" value="C:eukaryotic 43S preinitiation complex"/>
    <property type="evidence" value="ECO:0007669"/>
    <property type="project" value="UniProtKB-UniRule"/>
</dbReference>
<organism evidence="6 7">
    <name type="scientific">Blumeria graminis f. sp. triticale</name>
    <dbReference type="NCBI Taxonomy" id="1689686"/>
    <lineage>
        <taxon>Eukaryota</taxon>
        <taxon>Fungi</taxon>
        <taxon>Dikarya</taxon>
        <taxon>Ascomycota</taxon>
        <taxon>Pezizomycotina</taxon>
        <taxon>Leotiomycetes</taxon>
        <taxon>Erysiphales</taxon>
        <taxon>Erysiphaceae</taxon>
        <taxon>Blumeria</taxon>
    </lineage>
</organism>
<dbReference type="InterPro" id="IPR019775">
    <property type="entry name" value="WD40_repeat_CS"/>
</dbReference>
<protein>
    <recommendedName>
        <fullName evidence="4">Eukaryotic translation initiation factor 3 subunit I</fullName>
        <shortName evidence="4">eIF3i</shortName>
    </recommendedName>
    <alternativeName>
        <fullName evidence="4">Eukaryotic translation initiation factor 3 39 kDa subunit homolog</fullName>
        <shortName evidence="4">eIF-3 39 kDa subunit homolog</shortName>
    </alternativeName>
</protein>
<dbReference type="PROSITE" id="PS50082">
    <property type="entry name" value="WD_REPEATS_2"/>
    <property type="match status" value="3"/>
</dbReference>
<dbReference type="PROSITE" id="PS50294">
    <property type="entry name" value="WD_REPEATS_REGION"/>
    <property type="match status" value="2"/>
</dbReference>
<evidence type="ECO:0000256" key="5">
    <source>
        <dbReference type="PROSITE-ProRule" id="PRU00221"/>
    </source>
</evidence>
<comment type="caution">
    <text evidence="6">The sequence shown here is derived from an EMBL/GenBank/DDBJ whole genome shotgun (WGS) entry which is preliminary data.</text>
</comment>